<evidence type="ECO:0000256" key="3">
    <source>
        <dbReference type="ARBA" id="ARBA00022692"/>
    </source>
</evidence>
<keyword evidence="5 7" id="KW-0472">Membrane</keyword>
<feature type="transmembrane region" description="Helical" evidence="7">
    <location>
        <begin position="117"/>
        <end position="137"/>
    </location>
</feature>
<keyword evidence="10" id="KW-1185">Reference proteome</keyword>
<evidence type="ECO:0000313" key="9">
    <source>
        <dbReference type="EMBL" id="EXJ77436.1"/>
    </source>
</evidence>
<proteinExistence type="predicted"/>
<dbReference type="Pfam" id="PF07690">
    <property type="entry name" value="MFS_1"/>
    <property type="match status" value="1"/>
</dbReference>
<feature type="transmembrane region" description="Helical" evidence="7">
    <location>
        <begin position="402"/>
        <end position="423"/>
    </location>
</feature>
<organism evidence="9 10">
    <name type="scientific">Capronia epimyces CBS 606.96</name>
    <dbReference type="NCBI Taxonomy" id="1182542"/>
    <lineage>
        <taxon>Eukaryota</taxon>
        <taxon>Fungi</taxon>
        <taxon>Dikarya</taxon>
        <taxon>Ascomycota</taxon>
        <taxon>Pezizomycotina</taxon>
        <taxon>Eurotiomycetes</taxon>
        <taxon>Chaetothyriomycetidae</taxon>
        <taxon>Chaetothyriales</taxon>
        <taxon>Herpotrichiellaceae</taxon>
        <taxon>Capronia</taxon>
    </lineage>
</organism>
<dbReference type="Proteomes" id="UP000019478">
    <property type="component" value="Unassembled WGS sequence"/>
</dbReference>
<feature type="transmembrane region" description="Helical" evidence="7">
    <location>
        <begin position="204"/>
        <end position="227"/>
    </location>
</feature>
<sequence>MSQAQAVKESGTITLQEPSVDHSRNGHDLDLDHDEDTETGGLEVASKPHADFLATFTPEEEKKIMRKVDMRIVTIIGFMSMVRAIDANNAAAVKVLQVGEPRNILKQLHMTSNEYNWVQTVFFIAYVVFEAPSNLLLKVMKPRLFQVRIAFLWGGVLACHAAVKNKQGLYAARFFLGVMEAGLFPGIITHLTSWYRTEELGRPLVILFALQNASGIVGSLLCFAISYMNGIGGLSAWQWVFLLEGLGTMALAGVVWLVLPDYPKSKRTGKWLTLREQEFVEARLSENAPKTNDPAFSLQETITSLKDIRVWSFLVSQLCIAFGGLAIQWYLPTITTSLGFAKLPRNQLLNIPPPVLSVMGSVSAYFFMERAIVVRPAICLTIILGQIVSFILLLSLTNRIGIYIALIFGYGFYFMFFIPFWAWRSSTLRGSTGTAFSLALQSGIAQLGGIVSPQIFQSRYAHNRYKVPFGVCAGIVCLGFVANSFSWYLTRNVEYDVRRIHRLKLKAKKEGKLYVQDDIKVFEERQFYKKGSGRN</sequence>
<evidence type="ECO:0000259" key="8">
    <source>
        <dbReference type="PROSITE" id="PS50850"/>
    </source>
</evidence>
<comment type="subcellular location">
    <subcellularLocation>
        <location evidence="1">Membrane</location>
        <topology evidence="1">Multi-pass membrane protein</topology>
    </subcellularLocation>
</comment>
<dbReference type="SUPFAM" id="SSF103473">
    <property type="entry name" value="MFS general substrate transporter"/>
    <property type="match status" value="1"/>
</dbReference>
<feature type="region of interest" description="Disordered" evidence="6">
    <location>
        <begin position="1"/>
        <end position="44"/>
    </location>
</feature>
<accession>W9XKF6</accession>
<keyword evidence="2" id="KW-0813">Transport</keyword>
<comment type="caution">
    <text evidence="9">The sequence shown here is derived from an EMBL/GenBank/DDBJ whole genome shotgun (WGS) entry which is preliminary data.</text>
</comment>
<dbReference type="AlphaFoldDB" id="W9XKF6"/>
<dbReference type="PANTHER" id="PTHR43791:SF91">
    <property type="entry name" value="MAJOR FACILITATOR SUPERFAMILY (MFS) PROFILE DOMAIN-CONTAINING PROTEIN-RELATED"/>
    <property type="match status" value="1"/>
</dbReference>
<feature type="transmembrane region" description="Helical" evidence="7">
    <location>
        <begin position="169"/>
        <end position="192"/>
    </location>
</feature>
<gene>
    <name evidence="9" type="ORF">A1O3_09662</name>
</gene>
<dbReference type="PANTHER" id="PTHR43791">
    <property type="entry name" value="PERMEASE-RELATED"/>
    <property type="match status" value="1"/>
</dbReference>
<dbReference type="GeneID" id="19173746"/>
<evidence type="ECO:0000256" key="5">
    <source>
        <dbReference type="ARBA" id="ARBA00023136"/>
    </source>
</evidence>
<dbReference type="OrthoDB" id="2985014at2759"/>
<name>W9XKF6_9EURO</name>
<evidence type="ECO:0000256" key="7">
    <source>
        <dbReference type="SAM" id="Phobius"/>
    </source>
</evidence>
<dbReference type="PROSITE" id="PS50850">
    <property type="entry name" value="MFS"/>
    <property type="match status" value="1"/>
</dbReference>
<evidence type="ECO:0000256" key="4">
    <source>
        <dbReference type="ARBA" id="ARBA00022989"/>
    </source>
</evidence>
<keyword evidence="3 7" id="KW-0812">Transmembrane</keyword>
<dbReference type="Gene3D" id="1.20.1250.20">
    <property type="entry name" value="MFS general substrate transporter like domains"/>
    <property type="match status" value="1"/>
</dbReference>
<dbReference type="GO" id="GO:0016020">
    <property type="term" value="C:membrane"/>
    <property type="evidence" value="ECO:0007669"/>
    <property type="project" value="UniProtKB-SubCell"/>
</dbReference>
<feature type="transmembrane region" description="Helical" evidence="7">
    <location>
        <begin position="144"/>
        <end position="163"/>
    </location>
</feature>
<dbReference type="InterPro" id="IPR020846">
    <property type="entry name" value="MFS_dom"/>
</dbReference>
<feature type="transmembrane region" description="Helical" evidence="7">
    <location>
        <begin position="239"/>
        <end position="259"/>
    </location>
</feature>
<evidence type="ECO:0000256" key="6">
    <source>
        <dbReference type="SAM" id="MobiDB-lite"/>
    </source>
</evidence>
<keyword evidence="4 7" id="KW-1133">Transmembrane helix</keyword>
<dbReference type="GO" id="GO:0022857">
    <property type="term" value="F:transmembrane transporter activity"/>
    <property type="evidence" value="ECO:0007669"/>
    <property type="project" value="InterPro"/>
</dbReference>
<feature type="transmembrane region" description="Helical" evidence="7">
    <location>
        <begin position="468"/>
        <end position="489"/>
    </location>
</feature>
<feature type="compositionally biased region" description="Polar residues" evidence="6">
    <location>
        <begin position="1"/>
        <end position="17"/>
    </location>
</feature>
<protein>
    <recommendedName>
        <fullName evidence="8">Major facilitator superfamily (MFS) profile domain-containing protein</fullName>
    </recommendedName>
</protein>
<dbReference type="RefSeq" id="XP_007737946.1">
    <property type="nucleotide sequence ID" value="XM_007739756.1"/>
</dbReference>
<feature type="transmembrane region" description="Helical" evidence="7">
    <location>
        <begin position="310"/>
        <end position="331"/>
    </location>
</feature>
<dbReference type="HOGENOM" id="CLU_001265_0_0_1"/>
<dbReference type="InterPro" id="IPR036259">
    <property type="entry name" value="MFS_trans_sf"/>
</dbReference>
<feature type="transmembrane region" description="Helical" evidence="7">
    <location>
        <begin position="377"/>
        <end position="396"/>
    </location>
</feature>
<evidence type="ECO:0000313" key="10">
    <source>
        <dbReference type="Proteomes" id="UP000019478"/>
    </source>
</evidence>
<feature type="compositionally biased region" description="Basic and acidic residues" evidence="6">
    <location>
        <begin position="19"/>
        <end position="30"/>
    </location>
</feature>
<dbReference type="eggNOG" id="KOG2533">
    <property type="taxonomic scope" value="Eukaryota"/>
</dbReference>
<dbReference type="EMBL" id="AMGY01000010">
    <property type="protein sequence ID" value="EXJ77436.1"/>
    <property type="molecule type" value="Genomic_DNA"/>
</dbReference>
<evidence type="ECO:0000256" key="1">
    <source>
        <dbReference type="ARBA" id="ARBA00004141"/>
    </source>
</evidence>
<dbReference type="InterPro" id="IPR011701">
    <property type="entry name" value="MFS"/>
</dbReference>
<reference evidence="9 10" key="1">
    <citation type="submission" date="2013-03" db="EMBL/GenBank/DDBJ databases">
        <title>The Genome Sequence of Capronia epimyces CBS 606.96.</title>
        <authorList>
            <consortium name="The Broad Institute Genomics Platform"/>
            <person name="Cuomo C."/>
            <person name="de Hoog S."/>
            <person name="Gorbushina A."/>
            <person name="Walker B."/>
            <person name="Young S.K."/>
            <person name="Zeng Q."/>
            <person name="Gargeya S."/>
            <person name="Fitzgerald M."/>
            <person name="Haas B."/>
            <person name="Abouelleil A."/>
            <person name="Allen A.W."/>
            <person name="Alvarado L."/>
            <person name="Arachchi H.M."/>
            <person name="Berlin A.M."/>
            <person name="Chapman S.B."/>
            <person name="Gainer-Dewar J."/>
            <person name="Goldberg J."/>
            <person name="Griggs A."/>
            <person name="Gujja S."/>
            <person name="Hansen M."/>
            <person name="Howarth C."/>
            <person name="Imamovic A."/>
            <person name="Ireland A."/>
            <person name="Larimer J."/>
            <person name="McCowan C."/>
            <person name="Murphy C."/>
            <person name="Pearson M."/>
            <person name="Poon T.W."/>
            <person name="Priest M."/>
            <person name="Roberts A."/>
            <person name="Saif S."/>
            <person name="Shea T."/>
            <person name="Sisk P."/>
            <person name="Sykes S."/>
            <person name="Wortman J."/>
            <person name="Nusbaum C."/>
            <person name="Birren B."/>
        </authorList>
    </citation>
    <scope>NUCLEOTIDE SEQUENCE [LARGE SCALE GENOMIC DNA]</scope>
    <source>
        <strain evidence="9 10">CBS 606.96</strain>
    </source>
</reference>
<evidence type="ECO:0000256" key="2">
    <source>
        <dbReference type="ARBA" id="ARBA00022448"/>
    </source>
</evidence>
<feature type="domain" description="Major facilitator superfamily (MFS) profile" evidence="8">
    <location>
        <begin position="72"/>
        <end position="491"/>
    </location>
</feature>